<dbReference type="EMBL" id="JBGFUD010000498">
    <property type="protein sequence ID" value="MFH4974654.1"/>
    <property type="molecule type" value="Genomic_DNA"/>
</dbReference>
<feature type="binding site" evidence="15">
    <location>
        <position position="205"/>
    </location>
    <ligand>
        <name>ATP</name>
        <dbReference type="ChEBI" id="CHEBI:30616"/>
    </ligand>
</feature>
<keyword evidence="20" id="KW-1185">Reference proteome</keyword>
<keyword evidence="4" id="KW-0963">Cytoplasm</keyword>
<dbReference type="EC" id="2.7.10.2" evidence="16"/>
<keyword evidence="3" id="KW-1003">Cell membrane</keyword>
<dbReference type="PROSITE" id="PS00107">
    <property type="entry name" value="PROTEIN_KINASE_ATP"/>
    <property type="match status" value="1"/>
</dbReference>
<keyword evidence="5 16" id="KW-0808">Transferase</keyword>
<dbReference type="AlphaFoldDB" id="A0ABD6E3Z7"/>
<keyword evidence="10" id="KW-0472">Membrane</keyword>
<evidence type="ECO:0000256" key="16">
    <source>
        <dbReference type="RuleBase" id="RU362096"/>
    </source>
</evidence>
<sequence>MSKDSKSQRSLGRWLNKIKERTKSVRANRSKATETFDLSLSRSTNKDGEKEFSECSSEAMRELARALTKHKWYHGLMPREEIEELLTQPGDFIVRKTEVHEKSRYIVSLRGTTKTYHLLIGYSKGMWYLKHAFPRKTISELIKMHVDKKIVIREGVPLMRGVPRPDFYILHENIKIKKRIGGGAFGDVFKAEWTDVDIIIDVAVKTLKDKVTKEERAKFLKEAQIMRKLNHRNIVRIYGIAPQEEPMMIVMELAANGTLKAYFLKHPDVDNVTLLNFVKDAARGMRYLASQNVIHRDVAARNCLLGQENELKITDFGLSIAGVRYIKLKSMQNVPIKWLAPETLRRGEFSTKSDVWSFGVLIWEIFTCCKTSPFPGESNAEAKAKILSGNVPLKAPPNCPVFVSNIMLQCFAQIPEDRIDFDQLYQELTSE</sequence>
<feature type="domain" description="Protein kinase" evidence="18">
    <location>
        <begin position="174"/>
        <end position="431"/>
    </location>
</feature>
<dbReference type="InterPro" id="IPR011009">
    <property type="entry name" value="Kinase-like_dom_sf"/>
</dbReference>
<evidence type="ECO:0000256" key="15">
    <source>
        <dbReference type="PROSITE-ProRule" id="PRU10141"/>
    </source>
</evidence>
<dbReference type="Pfam" id="PF07714">
    <property type="entry name" value="PK_Tyr_Ser-Thr"/>
    <property type="match status" value="1"/>
</dbReference>
<comment type="caution">
    <text evidence="19">The sequence shown here is derived from an EMBL/GenBank/DDBJ whole genome shotgun (WGS) entry which is preliminary data.</text>
</comment>
<dbReference type="CDD" id="cd10361">
    <property type="entry name" value="SH2_Fps_family"/>
    <property type="match status" value="1"/>
</dbReference>
<evidence type="ECO:0000256" key="1">
    <source>
        <dbReference type="ARBA" id="ARBA00004202"/>
    </source>
</evidence>
<dbReference type="CDD" id="cd00192">
    <property type="entry name" value="PTKc"/>
    <property type="match status" value="1"/>
</dbReference>
<keyword evidence="8 15" id="KW-0067">ATP-binding</keyword>
<evidence type="ECO:0000256" key="12">
    <source>
        <dbReference type="ARBA" id="ARBA00051245"/>
    </source>
</evidence>
<keyword evidence="7 16" id="KW-0418">Kinase</keyword>
<evidence type="ECO:0000256" key="7">
    <source>
        <dbReference type="ARBA" id="ARBA00022777"/>
    </source>
</evidence>
<keyword evidence="6 15" id="KW-0547">Nucleotide-binding</keyword>
<evidence type="ECO:0000313" key="20">
    <source>
        <dbReference type="Proteomes" id="UP001608902"/>
    </source>
</evidence>
<dbReference type="PANTHER" id="PTHR24418">
    <property type="entry name" value="TYROSINE-PROTEIN KINASE"/>
    <property type="match status" value="1"/>
</dbReference>
<dbReference type="SUPFAM" id="SSF55550">
    <property type="entry name" value="SH2 domain"/>
    <property type="match status" value="1"/>
</dbReference>
<evidence type="ECO:0000259" key="17">
    <source>
        <dbReference type="PROSITE" id="PS50001"/>
    </source>
</evidence>
<dbReference type="Gene3D" id="3.30.505.10">
    <property type="entry name" value="SH2 domain"/>
    <property type="match status" value="1"/>
</dbReference>
<evidence type="ECO:0000256" key="10">
    <source>
        <dbReference type="ARBA" id="ARBA00023136"/>
    </source>
</evidence>
<proteinExistence type="inferred from homology"/>
<evidence type="ECO:0000256" key="14">
    <source>
        <dbReference type="PROSITE-ProRule" id="PRU00191"/>
    </source>
</evidence>
<organism evidence="19 20">
    <name type="scientific">Gnathostoma spinigerum</name>
    <dbReference type="NCBI Taxonomy" id="75299"/>
    <lineage>
        <taxon>Eukaryota</taxon>
        <taxon>Metazoa</taxon>
        <taxon>Ecdysozoa</taxon>
        <taxon>Nematoda</taxon>
        <taxon>Chromadorea</taxon>
        <taxon>Rhabditida</taxon>
        <taxon>Spirurina</taxon>
        <taxon>Gnathostomatomorpha</taxon>
        <taxon>Gnathostomatoidea</taxon>
        <taxon>Gnathostomatidae</taxon>
        <taxon>Gnathostoma</taxon>
    </lineage>
</organism>
<dbReference type="Pfam" id="PF00017">
    <property type="entry name" value="SH2"/>
    <property type="match status" value="1"/>
</dbReference>
<dbReference type="InterPro" id="IPR020635">
    <property type="entry name" value="Tyr_kinase_cat_dom"/>
</dbReference>
<dbReference type="SMART" id="SM00219">
    <property type="entry name" value="TyrKc"/>
    <property type="match status" value="1"/>
</dbReference>
<evidence type="ECO:0000256" key="4">
    <source>
        <dbReference type="ARBA" id="ARBA00022490"/>
    </source>
</evidence>
<protein>
    <recommendedName>
        <fullName evidence="16">Tyrosine-protein kinase</fullName>
        <ecNumber evidence="16">2.7.10.2</ecNumber>
    </recommendedName>
</protein>
<evidence type="ECO:0000256" key="13">
    <source>
        <dbReference type="ARBA" id="ARBA00061333"/>
    </source>
</evidence>
<dbReference type="Gene3D" id="1.10.510.10">
    <property type="entry name" value="Transferase(Phosphotransferase) domain 1"/>
    <property type="match status" value="1"/>
</dbReference>
<comment type="similarity">
    <text evidence="13">Belongs to the protein kinase superfamily. Tyr protein kinase family. Fes/fps subfamily.</text>
</comment>
<dbReference type="SUPFAM" id="SSF56112">
    <property type="entry name" value="Protein kinase-like (PK-like)"/>
    <property type="match status" value="1"/>
</dbReference>
<evidence type="ECO:0000256" key="11">
    <source>
        <dbReference type="ARBA" id="ARBA00023137"/>
    </source>
</evidence>
<accession>A0ABD6E3Z7</accession>
<comment type="subcellular location">
    <subcellularLocation>
        <location evidence="1">Cell membrane</location>
        <topology evidence="1">Peripheral membrane protein</topology>
    </subcellularLocation>
    <subcellularLocation>
        <location evidence="2">Cytoplasm</location>
    </subcellularLocation>
</comment>
<dbReference type="FunFam" id="3.30.200.20:FF:000194">
    <property type="entry name" value="protein-tyrosine kinase 2-beta isoform X1"/>
    <property type="match status" value="1"/>
</dbReference>
<dbReference type="InterPro" id="IPR008266">
    <property type="entry name" value="Tyr_kinase_AS"/>
</dbReference>
<dbReference type="GO" id="GO:0005737">
    <property type="term" value="C:cytoplasm"/>
    <property type="evidence" value="ECO:0007669"/>
    <property type="project" value="UniProtKB-SubCell"/>
</dbReference>
<evidence type="ECO:0000256" key="3">
    <source>
        <dbReference type="ARBA" id="ARBA00022475"/>
    </source>
</evidence>
<dbReference type="InterPro" id="IPR000980">
    <property type="entry name" value="SH2"/>
</dbReference>
<dbReference type="InterPro" id="IPR035849">
    <property type="entry name" value="Fes/Fps/Fer_SH2"/>
</dbReference>
<gene>
    <name evidence="19" type="ORF">AB6A40_001363</name>
</gene>
<keyword evidence="11 16" id="KW-0829">Tyrosine-protein kinase</keyword>
<dbReference type="Proteomes" id="UP001608902">
    <property type="component" value="Unassembled WGS sequence"/>
</dbReference>
<dbReference type="InterPro" id="IPR017441">
    <property type="entry name" value="Protein_kinase_ATP_BS"/>
</dbReference>
<dbReference type="SMART" id="SM00252">
    <property type="entry name" value="SH2"/>
    <property type="match status" value="1"/>
</dbReference>
<dbReference type="GO" id="GO:0005886">
    <property type="term" value="C:plasma membrane"/>
    <property type="evidence" value="ECO:0007669"/>
    <property type="project" value="UniProtKB-SubCell"/>
</dbReference>
<evidence type="ECO:0000256" key="5">
    <source>
        <dbReference type="ARBA" id="ARBA00022679"/>
    </source>
</evidence>
<dbReference type="GO" id="GO:0004715">
    <property type="term" value="F:non-membrane spanning protein tyrosine kinase activity"/>
    <property type="evidence" value="ECO:0007669"/>
    <property type="project" value="UniProtKB-EC"/>
</dbReference>
<evidence type="ECO:0000259" key="18">
    <source>
        <dbReference type="PROSITE" id="PS50011"/>
    </source>
</evidence>
<evidence type="ECO:0000256" key="6">
    <source>
        <dbReference type="ARBA" id="ARBA00022741"/>
    </source>
</evidence>
<dbReference type="InterPro" id="IPR036860">
    <property type="entry name" value="SH2_dom_sf"/>
</dbReference>
<reference evidence="19 20" key="1">
    <citation type="submission" date="2024-08" db="EMBL/GenBank/DDBJ databases">
        <title>Gnathostoma spinigerum genome.</title>
        <authorList>
            <person name="Gonzalez-Bertolin B."/>
            <person name="Monzon S."/>
            <person name="Zaballos A."/>
            <person name="Jimenez P."/>
            <person name="Dekumyoy P."/>
            <person name="Varona S."/>
            <person name="Cuesta I."/>
            <person name="Sumanam S."/>
            <person name="Adisakwattana P."/>
            <person name="Gasser R.B."/>
            <person name="Hernandez-Gonzalez A."/>
            <person name="Young N.D."/>
            <person name="Perteguer M.J."/>
        </authorList>
    </citation>
    <scope>NUCLEOTIDE SEQUENCE [LARGE SCALE GENOMIC DNA]</scope>
    <source>
        <strain evidence="19">AL3</strain>
        <tissue evidence="19">Liver</tissue>
    </source>
</reference>
<dbReference type="PRINTS" id="PR00109">
    <property type="entry name" value="TYRKINASE"/>
</dbReference>
<evidence type="ECO:0000313" key="19">
    <source>
        <dbReference type="EMBL" id="MFH4974654.1"/>
    </source>
</evidence>
<dbReference type="InterPro" id="IPR000719">
    <property type="entry name" value="Prot_kinase_dom"/>
</dbReference>
<evidence type="ECO:0000256" key="8">
    <source>
        <dbReference type="ARBA" id="ARBA00022840"/>
    </source>
</evidence>
<comment type="catalytic activity">
    <reaction evidence="12 16">
        <text>L-tyrosyl-[protein] + ATP = O-phospho-L-tyrosyl-[protein] + ADP + H(+)</text>
        <dbReference type="Rhea" id="RHEA:10596"/>
        <dbReference type="Rhea" id="RHEA-COMP:10136"/>
        <dbReference type="Rhea" id="RHEA-COMP:20101"/>
        <dbReference type="ChEBI" id="CHEBI:15378"/>
        <dbReference type="ChEBI" id="CHEBI:30616"/>
        <dbReference type="ChEBI" id="CHEBI:46858"/>
        <dbReference type="ChEBI" id="CHEBI:61978"/>
        <dbReference type="ChEBI" id="CHEBI:456216"/>
        <dbReference type="EC" id="2.7.10.2"/>
    </reaction>
</comment>
<dbReference type="PROSITE" id="PS50001">
    <property type="entry name" value="SH2"/>
    <property type="match status" value="1"/>
</dbReference>
<dbReference type="GO" id="GO:0005524">
    <property type="term" value="F:ATP binding"/>
    <property type="evidence" value="ECO:0007669"/>
    <property type="project" value="UniProtKB-UniRule"/>
</dbReference>
<feature type="domain" description="SH2" evidence="17">
    <location>
        <begin position="72"/>
        <end position="162"/>
    </location>
</feature>
<dbReference type="PROSITE" id="PS50011">
    <property type="entry name" value="PROTEIN_KINASE_DOM"/>
    <property type="match status" value="1"/>
</dbReference>
<dbReference type="InterPro" id="IPR050198">
    <property type="entry name" value="Non-receptor_tyrosine_kinases"/>
</dbReference>
<dbReference type="InterPro" id="IPR001245">
    <property type="entry name" value="Ser-Thr/Tyr_kinase_cat_dom"/>
</dbReference>
<dbReference type="PROSITE" id="PS00109">
    <property type="entry name" value="PROTEIN_KINASE_TYR"/>
    <property type="match status" value="1"/>
</dbReference>
<keyword evidence="9 14" id="KW-0727">SH2 domain</keyword>
<evidence type="ECO:0000256" key="9">
    <source>
        <dbReference type="ARBA" id="ARBA00022999"/>
    </source>
</evidence>
<evidence type="ECO:0000256" key="2">
    <source>
        <dbReference type="ARBA" id="ARBA00004496"/>
    </source>
</evidence>
<name>A0ABD6E3Z7_9BILA</name>